<sequence length="178" mass="20500">MCEFGSTRFWKTWTVDPVRNSRHDRYLSFGDVDENVRTLTITKHPDIVMSLGFGASNGKAMDLIWFLTGYRLTAADYIEILRTKLIPWVWENFPGGNVVLQKDGAPNNTVRATQAFMEQEMDFWAKDLWSPQSSNAIPLDYAFWPHIESKAFKLCHPNIDALKAAVNQEWAGMYEDFV</sequence>
<dbReference type="InterPro" id="IPR036397">
    <property type="entry name" value="RNaseH_sf"/>
</dbReference>
<organism evidence="1 2">
    <name type="scientific">Caligus rogercresseyi</name>
    <name type="common">Sea louse</name>
    <dbReference type="NCBI Taxonomy" id="217165"/>
    <lineage>
        <taxon>Eukaryota</taxon>
        <taxon>Metazoa</taxon>
        <taxon>Ecdysozoa</taxon>
        <taxon>Arthropoda</taxon>
        <taxon>Crustacea</taxon>
        <taxon>Multicrustacea</taxon>
        <taxon>Hexanauplia</taxon>
        <taxon>Copepoda</taxon>
        <taxon>Siphonostomatoida</taxon>
        <taxon>Caligidae</taxon>
        <taxon>Caligus</taxon>
    </lineage>
</organism>
<evidence type="ECO:0000313" key="1">
    <source>
        <dbReference type="EMBL" id="QQP55232.1"/>
    </source>
</evidence>
<dbReference type="Gene3D" id="3.30.420.10">
    <property type="entry name" value="Ribonuclease H-like superfamily/Ribonuclease H"/>
    <property type="match status" value="1"/>
</dbReference>
<feature type="non-terminal residue" evidence="1">
    <location>
        <position position="178"/>
    </location>
</feature>
<proteinExistence type="predicted"/>
<protein>
    <submittedName>
        <fullName evidence="1">Transposable element</fullName>
    </submittedName>
</protein>
<evidence type="ECO:0000313" key="2">
    <source>
        <dbReference type="Proteomes" id="UP000595437"/>
    </source>
</evidence>
<reference evidence="2" key="1">
    <citation type="submission" date="2021-01" db="EMBL/GenBank/DDBJ databases">
        <title>Caligus Genome Assembly.</title>
        <authorList>
            <person name="Gallardo-Escarate C."/>
        </authorList>
    </citation>
    <scope>NUCLEOTIDE SEQUENCE [LARGE SCALE GENOMIC DNA]</scope>
</reference>
<name>A0A7T8KG02_CALRO</name>
<dbReference type="AlphaFoldDB" id="A0A7T8KG02"/>
<gene>
    <name evidence="1" type="ORF">FKW44_008356</name>
</gene>
<dbReference type="GO" id="GO:0003676">
    <property type="term" value="F:nucleic acid binding"/>
    <property type="evidence" value="ECO:0007669"/>
    <property type="project" value="InterPro"/>
</dbReference>
<dbReference type="OrthoDB" id="6368480at2759"/>
<dbReference type="EMBL" id="CP045894">
    <property type="protein sequence ID" value="QQP55232.1"/>
    <property type="molecule type" value="Genomic_DNA"/>
</dbReference>
<keyword evidence="2" id="KW-1185">Reference proteome</keyword>
<accession>A0A7T8KG02</accession>
<dbReference type="Proteomes" id="UP000595437">
    <property type="component" value="Chromosome 5"/>
</dbReference>